<evidence type="ECO:0000259" key="5">
    <source>
        <dbReference type="Pfam" id="PF19278"/>
    </source>
</evidence>
<dbReference type="OrthoDB" id="3643at2759"/>
<feature type="domain" description="Hydantoinase/oxoprolinase N-terminal" evidence="4">
    <location>
        <begin position="9"/>
        <end position="215"/>
    </location>
</feature>
<dbReference type="InterPro" id="IPR008040">
    <property type="entry name" value="Hydant_A_N"/>
</dbReference>
<dbReference type="RefSeq" id="XP_056545790.1">
    <property type="nucleotide sequence ID" value="XM_056682184.1"/>
</dbReference>
<dbReference type="Pfam" id="PF05378">
    <property type="entry name" value="Hydant_A_N"/>
    <property type="match status" value="1"/>
</dbReference>
<dbReference type="Pfam" id="PF19278">
    <property type="entry name" value="Hydant_A_C"/>
    <property type="match status" value="1"/>
</dbReference>
<dbReference type="EMBL" id="JAPQKN010000001">
    <property type="protein sequence ID" value="KAJ5174182.1"/>
    <property type="molecule type" value="Genomic_DNA"/>
</dbReference>
<dbReference type="InterPro" id="IPR003692">
    <property type="entry name" value="Hydantoinase_B"/>
</dbReference>
<evidence type="ECO:0008006" key="8">
    <source>
        <dbReference type="Google" id="ProtNLM"/>
    </source>
</evidence>
<evidence type="ECO:0000259" key="4">
    <source>
        <dbReference type="Pfam" id="PF05378"/>
    </source>
</evidence>
<proteinExistence type="inferred from homology"/>
<reference evidence="6" key="2">
    <citation type="journal article" date="2023" name="IMA Fungus">
        <title>Comparative genomic study of the Penicillium genus elucidates a diverse pangenome and 15 lateral gene transfer events.</title>
        <authorList>
            <person name="Petersen C."/>
            <person name="Sorensen T."/>
            <person name="Nielsen M.R."/>
            <person name="Sondergaard T.E."/>
            <person name="Sorensen J.L."/>
            <person name="Fitzpatrick D.A."/>
            <person name="Frisvad J.C."/>
            <person name="Nielsen K.L."/>
        </authorList>
    </citation>
    <scope>NUCLEOTIDE SEQUENCE</scope>
    <source>
        <strain evidence="6">IBT 26290</strain>
    </source>
</reference>
<gene>
    <name evidence="6" type="ORF">N7482_000059</name>
</gene>
<comment type="similarity">
    <text evidence="1">Belongs to the oxoprolinase family.</text>
</comment>
<name>A0A9W9LSS4_9EURO</name>
<dbReference type="InterPro" id="IPR002821">
    <property type="entry name" value="Hydantoinase_A"/>
</dbReference>
<evidence type="ECO:0000259" key="3">
    <source>
        <dbReference type="Pfam" id="PF02538"/>
    </source>
</evidence>
<feature type="domain" description="Hydantoinase A/oxoprolinase" evidence="2">
    <location>
        <begin position="234"/>
        <end position="534"/>
    </location>
</feature>
<dbReference type="Pfam" id="PF02538">
    <property type="entry name" value="Hydantoinase_B"/>
    <property type="match status" value="1"/>
</dbReference>
<dbReference type="GeneID" id="81421360"/>
<reference evidence="6" key="1">
    <citation type="submission" date="2022-11" db="EMBL/GenBank/DDBJ databases">
        <authorList>
            <person name="Petersen C."/>
        </authorList>
    </citation>
    <scope>NUCLEOTIDE SEQUENCE</scope>
    <source>
        <strain evidence="6">IBT 26290</strain>
    </source>
</reference>
<sequence>MADSGKITISIDRGGTFTDVHAIVPGRSDIILKLLSVDPSHYQDAPTEGIRQILELATGEPHPRGQPLKLDRIGCLRMGTTVATNALLERKGARSVLLTTKGFRDLLKIGDQSRPAIFDLSMARPGVLPEGVVEVNERVVPCHPSADKDCFSGARLVEGVTGEKFRVVQELDLAQVQTELQRLKEQGYQSLSVALVHSFAYPDHERKIGELAEQMGFSVTLSSKLQPMIKIVPRGMSAAADAYLTPVIKTYIDSISASFEGGLESQQACRFEFMQSDGGLVDFRKFSGLKAILSGPAAGVVGFAATSWDSAEKIPVIGFDMGGTSTDVSRFDGHLEHVFGSKVAGVLIQSPQLDINTVAAGGGSILTWRNGLFYVGPESASAHPGPACYRKGGPLTVTDANLFLGRLLPEYFPHIFGPNEDQPLDTETTAQMFHELTQKINVERRHHFQPEYTAEEVALGFLKVADESMARPIRNLTEARGFETASHHLACFGGAGGQHACSVAASLGISRIIIHKYSSVLSAYGLALAEVVKESQEPVSADYLSSHSDLLQRFDDMAAAATTEMQEQGFPSSQVRHEQYLNMRYEGSDTSLMVLRPEGSSDFLAEFRERHRREFNFNSERAVLVDDIRVRTIASSKVRTERSPLFQLKEASMHDVTTKPANSTPAYFDGFSKRIDTPVYLLDQLKKYSRIIGPAVIIDQTQTIVVAPDAVANLLETCIVIDLQDKPTVSTSETQITSEIDPIRLSIFGHRFMSIAEQMGRTLQKTSVSTNIKERLDFSCALFSPDGGLVANAPHVPVHLGSMQFAVRYQHQKWLGNLKDGDVLVANHPSCGGTHLPDITVITPVFDRPGGTEIMFYVASRGHHADIGGILPGSMPPKSTELWQEGAAIEGDKIVSNGVFDEARLIELLVTKPSQHPGCSGARCISDNLSDLKAQIAANTRGISLIQALFAEYGVETVQKYMYAIQATAETAVRNLLKGLYQKFGGQPLKAVDYMDDGTPICLKVTIDGSNGSAIFDFEGTGPEVYGSWNAPIAITHSAIIYCLRCMINADVPLNQGCLAPIDIQVPSPSILSPTKTAAVVGGNVVTSQRITDVVFKAFRACAASQGCCNNLTFGTNPKLDPSTGEVITPGFGYYETIAGGSGAGPSWRGESGVQVHMTNTRITDPEILEKRYPTLLRQFTLRDGSGGRGKNPGGEGVVRDIEFLAPMQCSILSERRVHRPYGLEGGEDAQPGLNQWITKDTETGEERRINIGGKNTVSVKTHDRVVIMTAGGGGWGAVEAAV</sequence>
<dbReference type="GO" id="GO:0006749">
    <property type="term" value="P:glutathione metabolic process"/>
    <property type="evidence" value="ECO:0007669"/>
    <property type="project" value="TreeGrafter"/>
</dbReference>
<evidence type="ECO:0000313" key="7">
    <source>
        <dbReference type="Proteomes" id="UP001149163"/>
    </source>
</evidence>
<dbReference type="GO" id="GO:0005829">
    <property type="term" value="C:cytosol"/>
    <property type="evidence" value="ECO:0007669"/>
    <property type="project" value="TreeGrafter"/>
</dbReference>
<evidence type="ECO:0000259" key="2">
    <source>
        <dbReference type="Pfam" id="PF01968"/>
    </source>
</evidence>
<dbReference type="Proteomes" id="UP001149163">
    <property type="component" value="Unassembled WGS sequence"/>
</dbReference>
<dbReference type="Pfam" id="PF01968">
    <property type="entry name" value="Hydantoinase_A"/>
    <property type="match status" value="1"/>
</dbReference>
<accession>A0A9W9LSS4</accession>
<feature type="domain" description="Acetophenone carboxylase-like C-terminal" evidence="5">
    <location>
        <begin position="547"/>
        <end position="720"/>
    </location>
</feature>
<protein>
    <recommendedName>
        <fullName evidence="8">5-oxo-L-prolinase</fullName>
    </recommendedName>
</protein>
<dbReference type="PANTHER" id="PTHR11365">
    <property type="entry name" value="5-OXOPROLINASE RELATED"/>
    <property type="match status" value="1"/>
</dbReference>
<comment type="caution">
    <text evidence="6">The sequence shown here is derived from an EMBL/GenBank/DDBJ whole genome shotgun (WGS) entry which is preliminary data.</text>
</comment>
<feature type="domain" description="Hydantoinase B/oxoprolinase" evidence="3">
    <location>
        <begin position="741"/>
        <end position="1278"/>
    </location>
</feature>
<evidence type="ECO:0000313" key="6">
    <source>
        <dbReference type="EMBL" id="KAJ5174182.1"/>
    </source>
</evidence>
<dbReference type="GO" id="GO:0017168">
    <property type="term" value="F:5-oxoprolinase (ATP-hydrolyzing) activity"/>
    <property type="evidence" value="ECO:0007669"/>
    <property type="project" value="TreeGrafter"/>
</dbReference>
<dbReference type="InterPro" id="IPR045079">
    <property type="entry name" value="Oxoprolinase-like"/>
</dbReference>
<keyword evidence="7" id="KW-1185">Reference proteome</keyword>
<dbReference type="PANTHER" id="PTHR11365:SF2">
    <property type="entry name" value="5-OXOPROLINASE"/>
    <property type="match status" value="1"/>
</dbReference>
<organism evidence="6 7">
    <name type="scientific">Penicillium canariense</name>
    <dbReference type="NCBI Taxonomy" id="189055"/>
    <lineage>
        <taxon>Eukaryota</taxon>
        <taxon>Fungi</taxon>
        <taxon>Dikarya</taxon>
        <taxon>Ascomycota</taxon>
        <taxon>Pezizomycotina</taxon>
        <taxon>Eurotiomycetes</taxon>
        <taxon>Eurotiomycetidae</taxon>
        <taxon>Eurotiales</taxon>
        <taxon>Aspergillaceae</taxon>
        <taxon>Penicillium</taxon>
    </lineage>
</organism>
<evidence type="ECO:0000256" key="1">
    <source>
        <dbReference type="ARBA" id="ARBA00010403"/>
    </source>
</evidence>
<dbReference type="InterPro" id="IPR049517">
    <property type="entry name" value="ACX-like_C"/>
</dbReference>